<evidence type="ECO:0000259" key="1">
    <source>
        <dbReference type="Pfam" id="PF00534"/>
    </source>
</evidence>
<dbReference type="InterPro" id="IPR028098">
    <property type="entry name" value="Glyco_trans_4-like_N"/>
</dbReference>
<evidence type="ECO:0000259" key="2">
    <source>
        <dbReference type="Pfam" id="PF13439"/>
    </source>
</evidence>
<dbReference type="GO" id="GO:0016757">
    <property type="term" value="F:glycosyltransferase activity"/>
    <property type="evidence" value="ECO:0007669"/>
    <property type="project" value="InterPro"/>
</dbReference>
<dbReference type="InterPro" id="IPR001296">
    <property type="entry name" value="Glyco_trans_1"/>
</dbReference>
<name>A0A2S9QIP9_9HYPH</name>
<dbReference type="OrthoDB" id="9790710at2"/>
<evidence type="ECO:0000313" key="4">
    <source>
        <dbReference type="Proteomes" id="UP000237682"/>
    </source>
</evidence>
<proteinExistence type="predicted"/>
<dbReference type="AlphaFoldDB" id="A0A2S9QIP9"/>
<dbReference type="Gene3D" id="3.40.50.2000">
    <property type="entry name" value="Glycogen Phosphorylase B"/>
    <property type="match status" value="2"/>
</dbReference>
<dbReference type="Pfam" id="PF00534">
    <property type="entry name" value="Glycos_transf_1"/>
    <property type="match status" value="1"/>
</dbReference>
<dbReference type="EMBL" id="PUEJ01000001">
    <property type="protein sequence ID" value="PRH89241.1"/>
    <property type="molecule type" value="Genomic_DNA"/>
</dbReference>
<feature type="domain" description="Glycosyl transferase family 1" evidence="1">
    <location>
        <begin position="265"/>
        <end position="414"/>
    </location>
</feature>
<protein>
    <submittedName>
        <fullName evidence="3">Glycosyl transferase family 1</fullName>
    </submittedName>
</protein>
<comment type="caution">
    <text evidence="3">The sequence shown here is derived from an EMBL/GenBank/DDBJ whole genome shotgun (WGS) entry which is preliminary data.</text>
</comment>
<dbReference type="PANTHER" id="PTHR12526:SF638">
    <property type="entry name" value="SPORE COAT PROTEIN SA"/>
    <property type="match status" value="1"/>
</dbReference>
<accession>A0A2S9QIP9</accession>
<keyword evidence="4" id="KW-1185">Reference proteome</keyword>
<keyword evidence="3" id="KW-0808">Transferase</keyword>
<organism evidence="3 4">
    <name type="scientific">Labrys okinawensis</name>
    <dbReference type="NCBI Taxonomy" id="346911"/>
    <lineage>
        <taxon>Bacteria</taxon>
        <taxon>Pseudomonadati</taxon>
        <taxon>Pseudomonadota</taxon>
        <taxon>Alphaproteobacteria</taxon>
        <taxon>Hyphomicrobiales</taxon>
        <taxon>Xanthobacteraceae</taxon>
        <taxon>Labrys</taxon>
    </lineage>
</organism>
<gene>
    <name evidence="3" type="ORF">C5L14_01200</name>
</gene>
<sequence length="458" mass="49711">MNETAADIVMATGWYPPYNLGGTEVYLEGLVQELSRRGLKCAVLVPRAPGAPDCYEHLGTTVWTYPVELPETRQPAGVMRRHGQFDRFEALLRQNPRAIYHQHSWTTGCGLDHLRAARAQGLRTVLTFHVAGTVCLRGTLLRFGEAPCDGLVEEIRCGACWAESRGAPRVAAWAVGRLPRALAARAWQGRTRLATALSARALAIGKGQELDEAFELSDQLVAVCRWLADTLARNGAPPDKLALSRHGLAASYLAEVQQVSARKRSEGTGLRLLYLGRWDRAKGIHVAVAALRSLPTETPVELAIHAIGTAEDDGYEAEVRALAAGDPRIRFHPPRPHAEIAETLAAHDVLVVPSLWLETGPLVVLEAQAAGLYVLGSDLGGIAELLAGTNAGELLRPGAVPDWAKAIARLVARKSQAPLPKFRDHLRSQADVADDMIRLYRSLPPALTPEDRLIRLAP</sequence>
<dbReference type="Pfam" id="PF13439">
    <property type="entry name" value="Glyco_transf_4"/>
    <property type="match status" value="1"/>
</dbReference>
<reference evidence="3 4" key="1">
    <citation type="submission" date="2018-02" db="EMBL/GenBank/DDBJ databases">
        <title>Whole genome sequencing of endophytic bacterium.</title>
        <authorList>
            <person name="Eedara R."/>
            <person name="Podile A.R."/>
        </authorList>
    </citation>
    <scope>NUCLEOTIDE SEQUENCE [LARGE SCALE GENOMIC DNA]</scope>
    <source>
        <strain evidence="3 4">RP1T</strain>
    </source>
</reference>
<dbReference type="PANTHER" id="PTHR12526">
    <property type="entry name" value="GLYCOSYLTRANSFERASE"/>
    <property type="match status" value="1"/>
</dbReference>
<dbReference type="Proteomes" id="UP000237682">
    <property type="component" value="Unassembled WGS sequence"/>
</dbReference>
<dbReference type="SUPFAM" id="SSF53756">
    <property type="entry name" value="UDP-Glycosyltransferase/glycogen phosphorylase"/>
    <property type="match status" value="1"/>
</dbReference>
<dbReference type="RefSeq" id="WP_105860207.1">
    <property type="nucleotide sequence ID" value="NZ_PUEJ01000001.1"/>
</dbReference>
<evidence type="ECO:0000313" key="3">
    <source>
        <dbReference type="EMBL" id="PRH89241.1"/>
    </source>
</evidence>
<feature type="domain" description="Glycosyltransferase subfamily 4-like N-terminal" evidence="2">
    <location>
        <begin position="21"/>
        <end position="243"/>
    </location>
</feature>